<evidence type="ECO:0000256" key="1">
    <source>
        <dbReference type="ARBA" id="ARBA00004141"/>
    </source>
</evidence>
<dbReference type="NCBIfam" id="TIGR03025">
    <property type="entry name" value="EPS_sugtrans"/>
    <property type="match status" value="1"/>
</dbReference>
<dbReference type="AlphaFoldDB" id="A0A1F7WIT1"/>
<name>A0A1F7WIT1_9BACT</name>
<reference evidence="9 10" key="1">
    <citation type="journal article" date="2016" name="Nat. Commun.">
        <title>Thousands of microbial genomes shed light on interconnected biogeochemical processes in an aquifer system.</title>
        <authorList>
            <person name="Anantharaman K."/>
            <person name="Brown C.T."/>
            <person name="Hug L.A."/>
            <person name="Sharon I."/>
            <person name="Castelle C.J."/>
            <person name="Probst A.J."/>
            <person name="Thomas B.C."/>
            <person name="Singh A."/>
            <person name="Wilkins M.J."/>
            <person name="Karaoz U."/>
            <person name="Brodie E.L."/>
            <person name="Williams K.H."/>
            <person name="Hubbard S.S."/>
            <person name="Banfield J.F."/>
        </authorList>
    </citation>
    <scope>NUCLEOTIDE SEQUENCE [LARGE SCALE GENOMIC DNA]</scope>
</reference>
<feature type="transmembrane region" description="Helical" evidence="7">
    <location>
        <begin position="7"/>
        <end position="26"/>
    </location>
</feature>
<evidence type="ECO:0000256" key="3">
    <source>
        <dbReference type="ARBA" id="ARBA00022679"/>
    </source>
</evidence>
<keyword evidence="3" id="KW-0808">Transferase</keyword>
<organism evidence="9 10">
    <name type="scientific">Candidatus Wallbacteria bacterium GWC2_49_35</name>
    <dbReference type="NCBI Taxonomy" id="1817813"/>
    <lineage>
        <taxon>Bacteria</taxon>
        <taxon>Candidatus Walliibacteriota</taxon>
    </lineage>
</organism>
<evidence type="ECO:0000259" key="8">
    <source>
        <dbReference type="Pfam" id="PF02397"/>
    </source>
</evidence>
<protein>
    <recommendedName>
        <fullName evidence="8">Bacterial sugar transferase domain-containing protein</fullName>
    </recommendedName>
</protein>
<feature type="domain" description="Bacterial sugar transferase" evidence="8">
    <location>
        <begin position="261"/>
        <end position="440"/>
    </location>
</feature>
<evidence type="ECO:0000313" key="9">
    <source>
        <dbReference type="EMBL" id="OGM02732.1"/>
    </source>
</evidence>
<dbReference type="PANTHER" id="PTHR30576">
    <property type="entry name" value="COLANIC BIOSYNTHESIS UDP-GLUCOSE LIPID CARRIER TRANSFERASE"/>
    <property type="match status" value="1"/>
</dbReference>
<dbReference type="Pfam" id="PF02397">
    <property type="entry name" value="Bac_transf"/>
    <property type="match status" value="1"/>
</dbReference>
<dbReference type="Pfam" id="PF13727">
    <property type="entry name" value="CoA_binding_3"/>
    <property type="match status" value="1"/>
</dbReference>
<comment type="subcellular location">
    <subcellularLocation>
        <location evidence="1">Membrane</location>
        <topology evidence="1">Multi-pass membrane protein</topology>
    </subcellularLocation>
</comment>
<evidence type="ECO:0000256" key="4">
    <source>
        <dbReference type="ARBA" id="ARBA00022692"/>
    </source>
</evidence>
<dbReference type="Gene3D" id="3.40.50.720">
    <property type="entry name" value="NAD(P)-binding Rossmann-like Domain"/>
    <property type="match status" value="1"/>
</dbReference>
<accession>A0A1F7WIT1</accession>
<evidence type="ECO:0000313" key="10">
    <source>
        <dbReference type="Proteomes" id="UP000178735"/>
    </source>
</evidence>
<evidence type="ECO:0000256" key="7">
    <source>
        <dbReference type="SAM" id="Phobius"/>
    </source>
</evidence>
<dbReference type="InterPro" id="IPR003362">
    <property type="entry name" value="Bact_transf"/>
</dbReference>
<dbReference type="Proteomes" id="UP000178735">
    <property type="component" value="Unassembled WGS sequence"/>
</dbReference>
<evidence type="ECO:0000256" key="6">
    <source>
        <dbReference type="ARBA" id="ARBA00023136"/>
    </source>
</evidence>
<keyword evidence="4 7" id="KW-0812">Transmembrane</keyword>
<dbReference type="EMBL" id="MGFH01000202">
    <property type="protein sequence ID" value="OGM02732.1"/>
    <property type="molecule type" value="Genomic_DNA"/>
</dbReference>
<evidence type="ECO:0000256" key="2">
    <source>
        <dbReference type="ARBA" id="ARBA00006464"/>
    </source>
</evidence>
<keyword evidence="6 7" id="KW-0472">Membrane</keyword>
<comment type="caution">
    <text evidence="9">The sequence shown here is derived from an EMBL/GenBank/DDBJ whole genome shotgun (WGS) entry which is preliminary data.</text>
</comment>
<dbReference type="STRING" id="1817813.A2008_06435"/>
<dbReference type="PANTHER" id="PTHR30576:SF0">
    <property type="entry name" value="UNDECAPRENYL-PHOSPHATE N-ACETYLGALACTOSAMINYL 1-PHOSPHATE TRANSFERASE-RELATED"/>
    <property type="match status" value="1"/>
</dbReference>
<dbReference type="GO" id="GO:0016780">
    <property type="term" value="F:phosphotransferase activity, for other substituted phosphate groups"/>
    <property type="evidence" value="ECO:0007669"/>
    <property type="project" value="TreeGrafter"/>
</dbReference>
<keyword evidence="5 7" id="KW-1133">Transmembrane helix</keyword>
<feature type="transmembrane region" description="Helical" evidence="7">
    <location>
        <begin position="70"/>
        <end position="94"/>
    </location>
</feature>
<proteinExistence type="inferred from homology"/>
<gene>
    <name evidence="9" type="ORF">A2008_06435</name>
</gene>
<dbReference type="GO" id="GO:0016020">
    <property type="term" value="C:membrane"/>
    <property type="evidence" value="ECO:0007669"/>
    <property type="project" value="UniProtKB-SubCell"/>
</dbReference>
<feature type="transmembrane region" description="Helical" evidence="7">
    <location>
        <begin position="38"/>
        <end position="58"/>
    </location>
</feature>
<dbReference type="InterPro" id="IPR017475">
    <property type="entry name" value="EPS_sugar_tfrase"/>
</dbReference>
<comment type="similarity">
    <text evidence="2">Belongs to the bacterial sugar transferase family.</text>
</comment>
<feature type="transmembrane region" description="Helical" evidence="7">
    <location>
        <begin position="100"/>
        <end position="122"/>
    </location>
</feature>
<evidence type="ECO:0000256" key="5">
    <source>
        <dbReference type="ARBA" id="ARBA00022989"/>
    </source>
</evidence>
<sequence length="452" mass="51344">MINWRKGLYILLDSVFLNAAVIATFYLRYKGYPPHVNYQAYIDISLITTIIGIASVYFNNLYDYDRKNTYIDILYGVTRAVIIGTVIMVAFIFYARSFAFPRTVIMMSIVVNIAFLSAWRFFEKAFAARELKPLKTLIVGTSSEGILIKNDIETYSNNLHSIAGYVDDAPENGITVLGGFSDIERVIEENEIDLVIVSSEKISLSKLIDLIFRCDGLNAKVAILPNLYEIVIGRVDIKQIAGIPLLEVDFGAHDKFYAKVKMLFDFGMALTGLIVLSPFFLIVPILIKFDSRGPVIYSQVRVGRFSREFKIYKFRTMVNDAEVRTGPVLSSGSSDERVTALGRFLRKYHIDEFPQLINVLKGDMSVVGPRPERPHFVERFCKMLPVYSKRFLVKPGITGLAQVHGRYDSNFEHKLRYDLAYINNMSLLLDIKIIILTIYSNFIRSPRNSSGS</sequence>
<feature type="transmembrane region" description="Helical" evidence="7">
    <location>
        <begin position="263"/>
        <end position="287"/>
    </location>
</feature>